<dbReference type="SMART" id="SM00181">
    <property type="entry name" value="EGF"/>
    <property type="match status" value="11"/>
</dbReference>
<dbReference type="Pfam" id="PF13948">
    <property type="entry name" value="DUF4215"/>
    <property type="match status" value="3"/>
</dbReference>
<dbReference type="PANTHER" id="PTHR38934">
    <property type="entry name" value="HYPHALLY REGULATED CELL WALL PROTEIN 1"/>
    <property type="match status" value="1"/>
</dbReference>
<evidence type="ECO:0000256" key="2">
    <source>
        <dbReference type="ARBA" id="ARBA00022737"/>
    </source>
</evidence>
<evidence type="ECO:0000313" key="7">
    <source>
        <dbReference type="Proteomes" id="UP000692954"/>
    </source>
</evidence>
<sequence length="1342" mass="154328">MKNKGNGCPTGCKTCGLINDCWSCIDGYYYSLLYCYKCISGCQICSQSNSCQTCLSTYTLQNGICQPKCSLNCLNCNAPSTCTNCMDGYYIDTNQQCQQCTPPCQTCNSSPNLCLTCNDQIGMIVINSQCVCKEGFIKNSLNVCIPCTPPCFSCIDNQNKCISCISTYNYYSISNTCECLSGQYEINQSCQPCQLPCSTCELSSSHCLSCSDINQTLNGQFQCICNQGFIQIMTHCEQCITPCLTCNLTTTFCLSCVDINHELNNGACICKQGYLTLSTSQCIQCNSDCKTCSISIDKCDSCIDLNKEVDQLYQCVCKQGFYLDPINNICKECDSSCSICTIDRCITCKQGYGKSKESVLYCLPCHYPCLDCQEDVEFCNRCDKTSFIYLENKECKCPKGYYFDNQQCSRCSPECDNCSYKLDNCLNCIDNNYQFFENSCVCPFGYYIDTSYNCQQCKERCESCKYNFDFCLSCSKSQQILINNQCQCIDGYTYIMTNDQQQQDLCHQCSDIYQNCIECDSQKCNKCQLGYYQNELQECVITICGDKIRVENEECEDGNDGCQDCQCQLGWYSNEIDCNSICGDGIQVYREQCDDGNDIQYDGCYLCQYDCNQNCQLCNQGVCSECNEGYQLENNQCITSCGDGILNQSIEQCDDKNNLPRDGCFNCFLEDGFICHYNNQLQFQSCERCLDLNCITCSLDNQIQICHKCQDGYFIDLYNGCSKCDDICINCIINSKNCITFDYQVYQLKQCNQSQGLYYDFTLKDCQSQCGDGIISAQEQCDDYNTIDYDGCNKSCQIEPGFLFDIQSNTFINEPKIKIESQKSNNNLYQIIPDSFSESINCTGSFINIDNFNNSQYNFNITQIHQHCDIQLSLYKTIDPINLIHVFVKYNQNYKKRILDEDSSSQEIVIVPQRQVYVNQEQKEQGQKVASASKAMSQSIVAFAPLALIFGGFKFIWAILDILSWLNNFYFLNVNYPENVRLLFQQAEWSNIITFPTINILNQPHDDYYFQAQPKFTDKDIDPLFFNNIQIVFIFLLQVFFTKLICCSLRNLLQRYYKKILILNQTKSIFKLSEFEIEIQQQNQKIQPRQQTLIYQIPKIFTPLYSQCLIFESTFVANLIKTLQLSYLDITLAIVLQITNQQTAHNLIVKVNIAFAFFFIIILIYLICFSYTITSSHQLKLNYEHFQKRYSCFYEELKTDSKIAMMYSFVNLLRKTCFIVATVVLYNIPIFQTTVCFLSCLLNIIFLLMGNPFTTKKQFILNFIPDLCILLIIGITIIFAFQDKFQILDDQNIYILGWIVALCIYISIILQLLFLLKEILFQMWDRLKKLFNYFKNKFNCVY</sequence>
<feature type="domain" description="EGF-like" evidence="5">
    <location>
        <begin position="364"/>
        <end position="409"/>
    </location>
</feature>
<evidence type="ECO:0000256" key="4">
    <source>
        <dbReference type="SAM" id="Phobius"/>
    </source>
</evidence>
<feature type="transmembrane region" description="Helical" evidence="4">
    <location>
        <begin position="1293"/>
        <end position="1316"/>
    </location>
</feature>
<evidence type="ECO:0000256" key="3">
    <source>
        <dbReference type="ARBA" id="ARBA00023157"/>
    </source>
</evidence>
<evidence type="ECO:0000256" key="1">
    <source>
        <dbReference type="ARBA" id="ARBA00022729"/>
    </source>
</evidence>
<keyword evidence="1" id="KW-0732">Signal</keyword>
<keyword evidence="7" id="KW-1185">Reference proteome</keyword>
<dbReference type="EMBL" id="CAJJDN010000102">
    <property type="protein sequence ID" value="CAD8112980.1"/>
    <property type="molecule type" value="Genomic_DNA"/>
</dbReference>
<evidence type="ECO:0000259" key="5">
    <source>
        <dbReference type="SMART" id="SM00181"/>
    </source>
</evidence>
<feature type="domain" description="EGF-like" evidence="5">
    <location>
        <begin position="37"/>
        <end position="66"/>
    </location>
</feature>
<dbReference type="PANTHER" id="PTHR38934:SF6">
    <property type="entry name" value="CHROMOSOME UNDETERMINED SCAFFOLD_176, WHOLE GENOME SHOTGUN SEQUENCE"/>
    <property type="match status" value="1"/>
</dbReference>
<feature type="domain" description="EGF-like" evidence="5">
    <location>
        <begin position="414"/>
        <end position="455"/>
    </location>
</feature>
<comment type="caution">
    <text evidence="6">The sequence shown here is derived from an EMBL/GenBank/DDBJ whole genome shotgun (WGS) entry which is preliminary data.</text>
</comment>
<keyword evidence="3" id="KW-1015">Disulfide bond</keyword>
<organism evidence="6 7">
    <name type="scientific">Paramecium sonneborni</name>
    <dbReference type="NCBI Taxonomy" id="65129"/>
    <lineage>
        <taxon>Eukaryota</taxon>
        <taxon>Sar</taxon>
        <taxon>Alveolata</taxon>
        <taxon>Ciliophora</taxon>
        <taxon>Intramacronucleata</taxon>
        <taxon>Oligohymenophorea</taxon>
        <taxon>Peniculida</taxon>
        <taxon>Parameciidae</taxon>
        <taxon>Paramecium</taxon>
    </lineage>
</organism>
<feature type="transmembrane region" description="Helical" evidence="4">
    <location>
        <begin position="1218"/>
        <end position="1247"/>
    </location>
</feature>
<keyword evidence="4" id="KW-1133">Transmembrane helix</keyword>
<feature type="domain" description="EGF-like" evidence="5">
    <location>
        <begin position="463"/>
        <end position="507"/>
    </location>
</feature>
<gene>
    <name evidence="6" type="ORF">PSON_ATCC_30995.1.T1020039</name>
</gene>
<feature type="domain" description="EGF-like" evidence="5">
    <location>
        <begin position="291"/>
        <end position="331"/>
    </location>
</feature>
<keyword evidence="4" id="KW-0472">Membrane</keyword>
<feature type="transmembrane region" description="Helical" evidence="4">
    <location>
        <begin position="1259"/>
        <end position="1281"/>
    </location>
</feature>
<feature type="domain" description="EGF-like" evidence="5">
    <location>
        <begin position="242"/>
        <end position="283"/>
    </location>
</feature>
<dbReference type="InterPro" id="IPR011936">
    <property type="entry name" value="Myxo_disulph_rpt"/>
</dbReference>
<feature type="domain" description="EGF-like" evidence="5">
    <location>
        <begin position="103"/>
        <end position="145"/>
    </location>
</feature>
<name>A0A8S1QEL7_9CILI</name>
<keyword evidence="4" id="KW-0812">Transmembrane</keyword>
<dbReference type="InterPro" id="IPR006212">
    <property type="entry name" value="Furin_repeat"/>
</dbReference>
<feature type="domain" description="EGF-like" evidence="5">
    <location>
        <begin position="192"/>
        <end position="237"/>
    </location>
</feature>
<feature type="transmembrane region" description="Helical" evidence="4">
    <location>
        <begin position="1029"/>
        <end position="1053"/>
    </location>
</feature>
<feature type="domain" description="EGF-like" evidence="5">
    <location>
        <begin position="332"/>
        <end position="363"/>
    </location>
</feature>
<feature type="domain" description="EGF-like" evidence="5">
    <location>
        <begin position="68"/>
        <end position="98"/>
    </location>
</feature>
<feature type="transmembrane region" description="Helical" evidence="4">
    <location>
        <begin position="1151"/>
        <end position="1173"/>
    </location>
</feature>
<dbReference type="SMART" id="SM00261">
    <property type="entry name" value="FU"/>
    <property type="match status" value="9"/>
</dbReference>
<proteinExistence type="predicted"/>
<dbReference type="InterPro" id="IPR000742">
    <property type="entry name" value="EGF"/>
</dbReference>
<protein>
    <recommendedName>
        <fullName evidence="5">EGF-like domain-containing protein</fullName>
    </recommendedName>
</protein>
<dbReference type="OrthoDB" id="305047at2759"/>
<evidence type="ECO:0000313" key="6">
    <source>
        <dbReference type="EMBL" id="CAD8112980.1"/>
    </source>
</evidence>
<accession>A0A8S1QEL7</accession>
<reference evidence="6" key="1">
    <citation type="submission" date="2021-01" db="EMBL/GenBank/DDBJ databases">
        <authorList>
            <consortium name="Genoscope - CEA"/>
            <person name="William W."/>
        </authorList>
    </citation>
    <scope>NUCLEOTIDE SEQUENCE</scope>
</reference>
<dbReference type="Proteomes" id="UP000692954">
    <property type="component" value="Unassembled WGS sequence"/>
</dbReference>
<keyword evidence="2" id="KW-0677">Repeat</keyword>
<dbReference type="NCBIfam" id="TIGR02232">
    <property type="entry name" value="myxo_disulf_rpt"/>
    <property type="match status" value="2"/>
</dbReference>
<feature type="domain" description="EGF-like" evidence="5">
    <location>
        <begin position="606"/>
        <end position="638"/>
    </location>
</feature>